<proteinExistence type="inferred from homology"/>
<dbReference type="AlphaFoldDB" id="A0A243RVK7"/>
<gene>
    <name evidence="7" type="ORF">CA984_03905</name>
</gene>
<protein>
    <recommendedName>
        <fullName evidence="6">Type I restriction modification DNA specificity domain-containing protein</fullName>
    </recommendedName>
</protein>
<evidence type="ECO:0000313" key="8">
    <source>
        <dbReference type="Proteomes" id="UP000194761"/>
    </source>
</evidence>
<comment type="caution">
    <text evidence="7">The sequence shown here is derived from an EMBL/GenBank/DDBJ whole genome shotgun (WGS) entry which is preliminary data.</text>
</comment>
<reference evidence="7 8" key="1">
    <citation type="submission" date="2017-05" db="EMBL/GenBank/DDBJ databases">
        <title>Biotechnological potential of actinobacteria isolated from South African environments.</title>
        <authorList>
            <person name="Le Roes-Hill M."/>
            <person name="Prins A."/>
            <person name="Durrell K.A."/>
        </authorList>
    </citation>
    <scope>NUCLEOTIDE SEQUENCE [LARGE SCALE GENOMIC DNA]</scope>
    <source>
        <strain evidence="7">M26</strain>
    </source>
</reference>
<comment type="similarity">
    <text evidence="1">Belongs to the type-I restriction system S methylase family.</text>
</comment>
<evidence type="ECO:0000256" key="3">
    <source>
        <dbReference type="ARBA" id="ARBA00023125"/>
    </source>
</evidence>
<dbReference type="CDD" id="cd17261">
    <property type="entry name" value="RMtype1_S_EcoKI-TRD2-CR2_like"/>
    <property type="match status" value="1"/>
</dbReference>
<name>A0A243RVK7_9ACTN</name>
<dbReference type="GO" id="GO:0009307">
    <property type="term" value="P:DNA restriction-modification system"/>
    <property type="evidence" value="ECO:0007669"/>
    <property type="project" value="UniProtKB-KW"/>
</dbReference>
<feature type="compositionally biased region" description="Polar residues" evidence="5">
    <location>
        <begin position="464"/>
        <end position="479"/>
    </location>
</feature>
<evidence type="ECO:0000256" key="2">
    <source>
        <dbReference type="ARBA" id="ARBA00022747"/>
    </source>
</evidence>
<evidence type="ECO:0000259" key="6">
    <source>
        <dbReference type="Pfam" id="PF01420"/>
    </source>
</evidence>
<dbReference type="InterPro" id="IPR000055">
    <property type="entry name" value="Restrct_endonuc_typeI_TRD"/>
</dbReference>
<dbReference type="PANTHER" id="PTHR43140:SF1">
    <property type="entry name" value="TYPE I RESTRICTION ENZYME ECOKI SPECIFICITY SUBUNIT"/>
    <property type="match status" value="1"/>
</dbReference>
<evidence type="ECO:0000313" key="7">
    <source>
        <dbReference type="EMBL" id="OUC99195.1"/>
    </source>
</evidence>
<comment type="subunit">
    <text evidence="4">The methyltransferase is composed of M and S polypeptides.</text>
</comment>
<keyword evidence="8" id="KW-1185">Reference proteome</keyword>
<evidence type="ECO:0000256" key="1">
    <source>
        <dbReference type="ARBA" id="ARBA00010923"/>
    </source>
</evidence>
<dbReference type="Gene3D" id="3.90.220.20">
    <property type="entry name" value="DNA methylase specificity domains"/>
    <property type="match status" value="2"/>
</dbReference>
<dbReference type="PANTHER" id="PTHR43140">
    <property type="entry name" value="TYPE-1 RESTRICTION ENZYME ECOKI SPECIFICITY PROTEIN"/>
    <property type="match status" value="1"/>
</dbReference>
<dbReference type="InterPro" id="IPR051212">
    <property type="entry name" value="Type-I_RE_S_subunit"/>
</dbReference>
<dbReference type="InterPro" id="IPR044946">
    <property type="entry name" value="Restrct_endonuc_typeI_TRD_sf"/>
</dbReference>
<dbReference type="EMBL" id="NGFP01000010">
    <property type="protein sequence ID" value="OUC99195.1"/>
    <property type="molecule type" value="Genomic_DNA"/>
</dbReference>
<dbReference type="Pfam" id="PF01420">
    <property type="entry name" value="Methylase_S"/>
    <property type="match status" value="1"/>
</dbReference>
<sequence>MHSRRTQQGANRVTLFSIPDSWAWASFGDVARIASNLVDPKDYQNKPHIAPNHIEPWTGRILDYATIQNDGVTSPKHYFHSGQILYSKIRPYLAKISLVDFEGLCSADMYPIDTNLNARYLKWWMLTPMFVEESTKHQGRVVLPKINAEALRKLCVPVPPLEEQCRIVAALESHLSRLDKISHAVERARIRASALRRKVLDDEDSRLSDVPWKQLGELLREPLRNGHSARATQDATGIRTLTLTAVTNNQFIEKNTKLAAADPDRVRHLWLRSGDIFIQRSNTPELVGSSALYRGPEDWAIFPDLLIRIRVAPSLLPEFVHLMLSTTRTKRYLRSSAKGLAGSMPKIDQGTIERIELPTPPLDVQREFVEFVKAQQEGVSRLIGGLEGARSRSSQLRRSLLREAFAGRLLPQDPTDEPALALLARIRAERANQLKPQRARRTKPKESPSVSLAEPSAASRTEWPDSTRTPTTYEQGELL</sequence>
<organism evidence="7 8">
    <name type="scientific">Streptosporangium minutum</name>
    <dbReference type="NCBI Taxonomy" id="569862"/>
    <lineage>
        <taxon>Bacteria</taxon>
        <taxon>Bacillati</taxon>
        <taxon>Actinomycetota</taxon>
        <taxon>Actinomycetes</taxon>
        <taxon>Streptosporangiales</taxon>
        <taxon>Streptosporangiaceae</taxon>
        <taxon>Streptosporangium</taxon>
    </lineage>
</organism>
<keyword evidence="2" id="KW-0680">Restriction system</keyword>
<dbReference type="GO" id="GO:0003677">
    <property type="term" value="F:DNA binding"/>
    <property type="evidence" value="ECO:0007669"/>
    <property type="project" value="UniProtKB-KW"/>
</dbReference>
<keyword evidence="3" id="KW-0238">DNA-binding</keyword>
<evidence type="ECO:0000256" key="4">
    <source>
        <dbReference type="ARBA" id="ARBA00038652"/>
    </source>
</evidence>
<evidence type="ECO:0000256" key="5">
    <source>
        <dbReference type="SAM" id="MobiDB-lite"/>
    </source>
</evidence>
<dbReference type="SUPFAM" id="SSF116734">
    <property type="entry name" value="DNA methylase specificity domain"/>
    <property type="match status" value="2"/>
</dbReference>
<feature type="region of interest" description="Disordered" evidence="5">
    <location>
        <begin position="432"/>
        <end position="479"/>
    </location>
</feature>
<dbReference type="Proteomes" id="UP000194761">
    <property type="component" value="Unassembled WGS sequence"/>
</dbReference>
<accession>A0A243RVK7</accession>
<feature type="domain" description="Type I restriction modification DNA specificity" evidence="6">
    <location>
        <begin position="20"/>
        <end position="176"/>
    </location>
</feature>